<evidence type="ECO:0000256" key="9">
    <source>
        <dbReference type="SAM" id="MobiDB-lite"/>
    </source>
</evidence>
<feature type="region of interest" description="Disordered" evidence="9">
    <location>
        <begin position="1531"/>
        <end position="1617"/>
    </location>
</feature>
<comment type="subcellular location">
    <subcellularLocation>
        <location evidence="1">Membrane</location>
        <topology evidence="1">Single-pass membrane protein</topology>
    </subcellularLocation>
</comment>
<keyword evidence="5" id="KW-1133">Transmembrane helix</keyword>
<evidence type="ECO:0000256" key="1">
    <source>
        <dbReference type="ARBA" id="ARBA00004167"/>
    </source>
</evidence>
<evidence type="ECO:0000256" key="7">
    <source>
        <dbReference type="ARBA" id="ARBA00035009"/>
    </source>
</evidence>
<evidence type="ECO:0000313" key="11">
    <source>
        <dbReference type="EMBL" id="KAF7474426.1"/>
    </source>
</evidence>
<feature type="region of interest" description="Disordered" evidence="9">
    <location>
        <begin position="81"/>
        <end position="144"/>
    </location>
</feature>
<feature type="compositionally biased region" description="Basic residues" evidence="9">
    <location>
        <begin position="134"/>
        <end position="144"/>
    </location>
</feature>
<organism evidence="11 12">
    <name type="scientific">Marmota monax</name>
    <name type="common">Woodchuck</name>
    <dbReference type="NCBI Taxonomy" id="9995"/>
    <lineage>
        <taxon>Eukaryota</taxon>
        <taxon>Metazoa</taxon>
        <taxon>Chordata</taxon>
        <taxon>Craniata</taxon>
        <taxon>Vertebrata</taxon>
        <taxon>Euteleostomi</taxon>
        <taxon>Mammalia</taxon>
        <taxon>Eutheria</taxon>
        <taxon>Euarchontoglires</taxon>
        <taxon>Glires</taxon>
        <taxon>Rodentia</taxon>
        <taxon>Sciuromorpha</taxon>
        <taxon>Sciuridae</taxon>
        <taxon>Xerinae</taxon>
        <taxon>Marmotini</taxon>
        <taxon>Marmota</taxon>
    </lineage>
</organism>
<comment type="similarity">
    <text evidence="7">Belongs to the SPATA31 family.</text>
</comment>
<evidence type="ECO:0000256" key="5">
    <source>
        <dbReference type="ARBA" id="ARBA00022989"/>
    </source>
</evidence>
<protein>
    <recommendedName>
        <fullName evidence="10">SPATA31 domain-containing protein</fullName>
    </recommendedName>
</protein>
<feature type="compositionally biased region" description="Polar residues" evidence="9">
    <location>
        <begin position="1450"/>
        <end position="1465"/>
    </location>
</feature>
<dbReference type="PANTHER" id="PTHR21859">
    <property type="entry name" value="ACROSOME-SPECIFIC PROTEIN"/>
    <property type="match status" value="1"/>
</dbReference>
<dbReference type="EMBL" id="WJEC01003973">
    <property type="protein sequence ID" value="KAF7474426.1"/>
    <property type="molecule type" value="Genomic_DNA"/>
</dbReference>
<feature type="region of interest" description="Disordered" evidence="9">
    <location>
        <begin position="1204"/>
        <end position="1233"/>
    </location>
</feature>
<dbReference type="Pfam" id="PF14650">
    <property type="entry name" value="FAM75"/>
    <property type="match status" value="1"/>
</dbReference>
<feature type="compositionally biased region" description="Polar residues" evidence="9">
    <location>
        <begin position="1545"/>
        <end position="1559"/>
    </location>
</feature>
<feature type="domain" description="SPATA31" evidence="10">
    <location>
        <begin position="534"/>
        <end position="889"/>
    </location>
</feature>
<feature type="region of interest" description="Disordered" evidence="9">
    <location>
        <begin position="245"/>
        <end position="273"/>
    </location>
</feature>
<gene>
    <name evidence="11" type="ORF">GHT09_014836</name>
</gene>
<comment type="caution">
    <text evidence="11">The sequence shown here is derived from an EMBL/GenBank/DDBJ whole genome shotgun (WGS) entry which is preliminary data.</text>
</comment>
<evidence type="ECO:0000256" key="6">
    <source>
        <dbReference type="ARBA" id="ARBA00023136"/>
    </source>
</evidence>
<keyword evidence="6" id="KW-0472">Membrane</keyword>
<evidence type="ECO:0000256" key="3">
    <source>
        <dbReference type="ARBA" id="ARBA00022782"/>
    </source>
</evidence>
<keyword evidence="3" id="KW-0221">Differentiation</keyword>
<evidence type="ECO:0000256" key="2">
    <source>
        <dbReference type="ARBA" id="ARBA00022692"/>
    </source>
</evidence>
<comment type="function">
    <text evidence="8">May play a role in spermatogenesis.</text>
</comment>
<evidence type="ECO:0000256" key="8">
    <source>
        <dbReference type="ARBA" id="ARBA00037695"/>
    </source>
</evidence>
<dbReference type="Proteomes" id="UP000662637">
    <property type="component" value="Unassembled WGS sequence"/>
</dbReference>
<feature type="region of interest" description="Disordered" evidence="9">
    <location>
        <begin position="762"/>
        <end position="791"/>
    </location>
</feature>
<reference evidence="11" key="1">
    <citation type="submission" date="2020-08" db="EMBL/GenBank/DDBJ databases">
        <authorList>
            <person name="Shumante A."/>
            <person name="Zimin A.V."/>
            <person name="Puiu D."/>
            <person name="Salzberg S.L."/>
        </authorList>
    </citation>
    <scope>NUCLEOTIDE SEQUENCE</scope>
    <source>
        <strain evidence="11">WC2-LM</strain>
        <tissue evidence="11">Liver</tissue>
    </source>
</reference>
<proteinExistence type="inferred from homology"/>
<keyword evidence="2" id="KW-0812">Transmembrane</keyword>
<dbReference type="InterPro" id="IPR039509">
    <property type="entry name" value="SPATA31"/>
</dbReference>
<dbReference type="GO" id="GO:0016020">
    <property type="term" value="C:membrane"/>
    <property type="evidence" value="ECO:0007669"/>
    <property type="project" value="UniProtKB-SubCell"/>
</dbReference>
<dbReference type="GO" id="GO:0007283">
    <property type="term" value="P:spermatogenesis"/>
    <property type="evidence" value="ECO:0007669"/>
    <property type="project" value="UniProtKB-KW"/>
</dbReference>
<evidence type="ECO:0000313" key="12">
    <source>
        <dbReference type="Proteomes" id="UP000662637"/>
    </source>
</evidence>
<evidence type="ECO:0000256" key="4">
    <source>
        <dbReference type="ARBA" id="ARBA00022871"/>
    </source>
</evidence>
<accession>A0A834QDK6</accession>
<feature type="region of interest" description="Disordered" evidence="9">
    <location>
        <begin position="50"/>
        <end position="69"/>
    </location>
</feature>
<dbReference type="PANTHER" id="PTHR21859:SF55">
    <property type="entry name" value="SPERMATOGENESIS-ASSOCIATED PROTEIN 31A1-RELATED"/>
    <property type="match status" value="1"/>
</dbReference>
<name>A0A834QDK6_MARMO</name>
<evidence type="ECO:0000259" key="10">
    <source>
        <dbReference type="Pfam" id="PF14650"/>
    </source>
</evidence>
<feature type="region of interest" description="Disordered" evidence="9">
    <location>
        <begin position="1437"/>
        <end position="1465"/>
    </location>
</feature>
<dbReference type="GO" id="GO:0030154">
    <property type="term" value="P:cell differentiation"/>
    <property type="evidence" value="ECO:0007669"/>
    <property type="project" value="UniProtKB-KW"/>
</dbReference>
<keyword evidence="4" id="KW-0744">Spermatogenesis</keyword>
<feature type="region of interest" description="Disordered" evidence="9">
    <location>
        <begin position="1374"/>
        <end position="1414"/>
    </location>
</feature>
<sequence>MENALLLLKRVSTTWLSPGHSTWVVDMLLAFVCGLGLFLLLLPCLQGEPEAPPADRKSSRKAGPAGREWAPQHHLRLQAHGWRAGGQVSSNTGTQRPRCWRPLSCGPSSQGLPSPGVTSGVREQSPAWQGGLQRRGRSRSKKKNAALAGERLLSILMERGQFHCFEETSCRALRRRLLGRNPESERAQVPCSKGSCAAAGVGAAQQQAACGDCLDYLKETWNLISLLQSHVLYFCSVLGTVPANDSSYQPLDQDPPDKEYKRTAGGPPRPHWEHVDSTALAPLTKHLLPLASSPSSGPAASSVLACLPPSLTASQSPGPSLPLRSLSPQPLAFPLPPPCPPGACTVPPAPCSTPPLPGPALTLSQSDSMALPLDAITRSSSPPKHMLASPIPDISSLSHTSSAIPALPWWQLAAKALCLTTSSDSESQKGPLSHQPPRAVSLGVSTSRQMEAGNPSLHSSDDQNILGIKVTRKVEVKIWKEKEKDGTFLEQMSPGYNLSSLRNMLNSLGAKQDLTVPQPFWEIKDKVKQLLGPQQLSYSKVLGDHLQKYNQLFWGLPSLHSESLVAAAWISQGASALQPTCFLFNRTSSVCSVQVQDKMSPLLSQPQSPPLILSMSQFQPQTLGQFQTQVHLPSSFQALLPSSPPHIMDCAASGPTSQNKPQSLFPTEFQHTQMPWIGKQLGCGWALPSEVQRPQEVYNILPPHLSQDNCPDSILPENLPVSSELREQLEQHIQRWLMQSRWDQMQKSLELTQLREELAGTSQEVPGTCRAKDKPCPPQASLSIGDSSRDTQKVRFQLEKDTGKHLGHILGKVPKDPSKDLEVLPGKVQQAHSLDSVSNLSKLLKRRSDNDFSRPVDQNQLGSTLKVHLCLKSGQIQEGLVPWNVYQSWLSIKSTSSTSATHLESGSLALSESWDTCTSTCAKLPFLDATTQQTLEDHIIKLWVKHRWGLPLKVLKPLNLLKMTSAPPCMTLPEFDGPSSSSQVSGASSKPEVAKILGKPPQACPRGQALTDESVPTLGQAYLRGKVQIKEPVPTLGQAYPREKVLTDESVPALGQAYPRGKVQIKEPVTTLGQAYPRGKALTNESVPALGQAYQREKVLTDESVPTLGRAYPRGKVLTDESVPTLDQTYPALGQAYPRGQALTEECLPALGQMCPRGKALTKESVPTLGPVCPRGQALTDESVPTLTSLLLISSLAGKESERALTGVPPTHDHRLPEAPPALQESRPPPKTLTHNLLDRTLQSRTVQGTGKSSVKAPVLPRMSPAQYLGEPCLQAEDAGEFQQTAEMSLVSQPPVCAPEVCLPDCSTNTVPASDSLASPECWPPLQSKPFRKLPAPTLVNVLAARRSSLVPPKPRILRHQQKPHSKLYAPAYKGEDRRWPSSGNQKEMEELGTSKLTQVRGTEETKQDPSSDGFFPRTWRRFLQWLFPEKKKIQEQEESLKRCRPPLASAQSPQSIKATASDNSNITEAQELMTTVGEMLEKKMALHHKCCASKLKQLREEHSPASQFPCYHRPPICPQQRGMSAFAVSPKSHSYPIRQRPDRSQQSLKHVQFNSQQWAPRHPHPWLSKKAGSPVSPSQHGPAMPGPSGHPHPCPRHRPRQGGVLSAQPANCSPVSSGNLRFHNTVKPRPGGLMKIPPRGLALLLLYLKLQAAAGTRAPVHMEKQRPQGEGRGAATSLGNTFCVCRAGRSSGGSRGGGGSCTRGHCQRALPSPHVGLD</sequence>